<keyword evidence="4" id="KW-1185">Reference proteome</keyword>
<dbReference type="PROSITE" id="PS51257">
    <property type="entry name" value="PROKAR_LIPOPROTEIN"/>
    <property type="match status" value="1"/>
</dbReference>
<proteinExistence type="predicted"/>
<feature type="compositionally biased region" description="Polar residues" evidence="1">
    <location>
        <begin position="377"/>
        <end position="388"/>
    </location>
</feature>
<feature type="transmembrane region" description="Helical" evidence="2">
    <location>
        <begin position="20"/>
        <end position="39"/>
    </location>
</feature>
<dbReference type="AlphaFoldDB" id="A0AA88J1S3"/>
<feature type="region of interest" description="Disordered" evidence="1">
    <location>
        <begin position="269"/>
        <end position="362"/>
    </location>
</feature>
<name>A0AA88J1S3_CHASR</name>
<dbReference type="Proteomes" id="UP001187415">
    <property type="component" value="Unassembled WGS sequence"/>
</dbReference>
<feature type="compositionally biased region" description="Pro residues" evidence="1">
    <location>
        <begin position="318"/>
        <end position="336"/>
    </location>
</feature>
<keyword evidence="2" id="KW-0472">Membrane</keyword>
<reference evidence="3" key="1">
    <citation type="submission" date="2023-07" db="EMBL/GenBank/DDBJ databases">
        <title>Chromosome-level Genome Assembly of Striped Snakehead (Channa striata).</title>
        <authorList>
            <person name="Liu H."/>
        </authorList>
    </citation>
    <scope>NUCLEOTIDE SEQUENCE</scope>
    <source>
        <strain evidence="3">Gz</strain>
        <tissue evidence="3">Muscle</tissue>
    </source>
</reference>
<evidence type="ECO:0000256" key="2">
    <source>
        <dbReference type="SAM" id="Phobius"/>
    </source>
</evidence>
<keyword evidence="2" id="KW-0812">Transmembrane</keyword>
<feature type="region of interest" description="Disordered" evidence="1">
    <location>
        <begin position="374"/>
        <end position="400"/>
    </location>
</feature>
<feature type="compositionally biased region" description="Low complexity" evidence="1">
    <location>
        <begin position="343"/>
        <end position="352"/>
    </location>
</feature>
<sequence length="400" mass="44236">MLRSHADPRRRDDGQHHPKMMWSVVILLAAACSVESYIVHDQYERFAHGRQLRIFVAKGVEKLEFTPADDPSNTFLYWERGRVRLNKGRVSGTGSDRRWYIDQVTYDDQGTYVQKDFWNKELSIIKVAVTPRSNYVKCIAGESLRISLEGIDLTSAFLSFSGEAGNFTLIRDGSRVSQDLSNYWDRVQTHTGNIEIKNVNYTDVGRYTLRDRKNRVVSVTRMDLTDHHESSGSPLMALLLLLGIPAGICCCCRKKIFRKKNASATTLQTVPDAVHHPPTGPVGPSPPYHAYCDGPDSFTGPTVHPPPPNTGPGQWTGPQPPVEMNPAYPPQYPAYPPAGTAVQPPQWNGPPQGQYPPGPVAPMAEAAPYPVAPMPPFSTSSSDANYQFQIGGGNNSSNFL</sequence>
<protein>
    <submittedName>
        <fullName evidence="3">Uncharacterized protein</fullName>
    </submittedName>
</protein>
<keyword evidence="2" id="KW-1133">Transmembrane helix</keyword>
<evidence type="ECO:0000313" key="4">
    <source>
        <dbReference type="Proteomes" id="UP001187415"/>
    </source>
</evidence>
<comment type="caution">
    <text evidence="3">The sequence shown here is derived from an EMBL/GenBank/DDBJ whole genome shotgun (WGS) entry which is preliminary data.</text>
</comment>
<accession>A0AA88J1S3</accession>
<evidence type="ECO:0000256" key="1">
    <source>
        <dbReference type="SAM" id="MobiDB-lite"/>
    </source>
</evidence>
<dbReference type="EMBL" id="JAUPFM010000022">
    <property type="protein sequence ID" value="KAK2815525.1"/>
    <property type="molecule type" value="Genomic_DNA"/>
</dbReference>
<organism evidence="3 4">
    <name type="scientific">Channa striata</name>
    <name type="common">Snakehead murrel</name>
    <name type="synonym">Ophicephalus striatus</name>
    <dbReference type="NCBI Taxonomy" id="64152"/>
    <lineage>
        <taxon>Eukaryota</taxon>
        <taxon>Metazoa</taxon>
        <taxon>Chordata</taxon>
        <taxon>Craniata</taxon>
        <taxon>Vertebrata</taxon>
        <taxon>Euteleostomi</taxon>
        <taxon>Actinopterygii</taxon>
        <taxon>Neopterygii</taxon>
        <taxon>Teleostei</taxon>
        <taxon>Neoteleostei</taxon>
        <taxon>Acanthomorphata</taxon>
        <taxon>Anabantaria</taxon>
        <taxon>Anabantiformes</taxon>
        <taxon>Channoidei</taxon>
        <taxon>Channidae</taxon>
        <taxon>Channa</taxon>
    </lineage>
</organism>
<feature type="compositionally biased region" description="Pro residues" evidence="1">
    <location>
        <begin position="278"/>
        <end position="287"/>
    </location>
</feature>
<evidence type="ECO:0000313" key="3">
    <source>
        <dbReference type="EMBL" id="KAK2815525.1"/>
    </source>
</evidence>
<gene>
    <name evidence="3" type="ORF">Q5P01_025992</name>
</gene>